<dbReference type="Proteomes" id="UP000198211">
    <property type="component" value="Unassembled WGS sequence"/>
</dbReference>
<dbReference type="EMBL" id="NBNE01012781">
    <property type="protein sequence ID" value="OWY95558.1"/>
    <property type="molecule type" value="Genomic_DNA"/>
</dbReference>
<accession>A0A225URJ5</accession>
<dbReference type="AlphaFoldDB" id="A0A225URJ5"/>
<evidence type="ECO:0000313" key="2">
    <source>
        <dbReference type="Proteomes" id="UP000198211"/>
    </source>
</evidence>
<proteinExistence type="predicted"/>
<dbReference type="OrthoDB" id="129317at2759"/>
<reference evidence="2" key="1">
    <citation type="submission" date="2017-03" db="EMBL/GenBank/DDBJ databases">
        <title>Phytopthora megakarya and P. palmivora, two closely related causual agents of cacao black pod achieved similar genome size and gene model numbers by different mechanisms.</title>
        <authorList>
            <person name="Ali S."/>
            <person name="Shao J."/>
            <person name="Larry D.J."/>
            <person name="Kronmiller B."/>
            <person name="Shen D."/>
            <person name="Strem M.D."/>
            <person name="Melnick R.L."/>
            <person name="Guiltinan M.J."/>
            <person name="Tyler B.M."/>
            <person name="Meinhardt L.W."/>
            <person name="Bailey B.A."/>
        </authorList>
    </citation>
    <scope>NUCLEOTIDE SEQUENCE [LARGE SCALE GENOMIC DNA]</scope>
    <source>
        <strain evidence="2">zdho120</strain>
    </source>
</reference>
<name>A0A225URJ5_9STRA</name>
<comment type="caution">
    <text evidence="1">The sequence shown here is derived from an EMBL/GenBank/DDBJ whole genome shotgun (WGS) entry which is preliminary data.</text>
</comment>
<evidence type="ECO:0000313" key="1">
    <source>
        <dbReference type="EMBL" id="OWY95558.1"/>
    </source>
</evidence>
<gene>
    <name evidence="1" type="ORF">PHMEG_00034407</name>
</gene>
<organism evidence="1 2">
    <name type="scientific">Phytophthora megakarya</name>
    <dbReference type="NCBI Taxonomy" id="4795"/>
    <lineage>
        <taxon>Eukaryota</taxon>
        <taxon>Sar</taxon>
        <taxon>Stramenopiles</taxon>
        <taxon>Oomycota</taxon>
        <taxon>Peronosporomycetes</taxon>
        <taxon>Peronosporales</taxon>
        <taxon>Peronosporaceae</taxon>
        <taxon>Phytophthora</taxon>
    </lineage>
</organism>
<keyword evidence="2" id="KW-1185">Reference proteome</keyword>
<sequence>MSAERVWEYVRDEFYASNDDAVQGLTGEQVRRRMYKLAAVPRLSLVQGSVMSFFLFHRVYAHQGAKVEHLIGWGHPEIIDKLKYKGVTLCVLQSFYQFVVIMVHDQASTCLLPAFYVLSTDQKLELFNVICDFEAGLIKAVLTQFPEAKVHI</sequence>
<protein>
    <submittedName>
        <fullName evidence="1">Uncharacterized protein</fullName>
    </submittedName>
</protein>